<dbReference type="STRING" id="4795.A0A225UFU8"/>
<accession>A0A225UFU8</accession>
<dbReference type="InterPro" id="IPR027417">
    <property type="entry name" value="P-loop_NTPase"/>
</dbReference>
<feature type="non-terminal residue" evidence="1">
    <location>
        <position position="424"/>
    </location>
</feature>
<dbReference type="PANTHER" id="PTHR33129">
    <property type="entry name" value="PROTEIN KINASE DOMAIN-CONTAINING PROTEIN-RELATED"/>
    <property type="match status" value="1"/>
</dbReference>
<reference evidence="2" key="1">
    <citation type="submission" date="2017-03" db="EMBL/GenBank/DDBJ databases">
        <title>Phytopthora megakarya and P. palmivora, two closely related causual agents of cacao black pod achieved similar genome size and gene model numbers by different mechanisms.</title>
        <authorList>
            <person name="Ali S."/>
            <person name="Shao J."/>
            <person name="Larry D.J."/>
            <person name="Kronmiller B."/>
            <person name="Shen D."/>
            <person name="Strem M.D."/>
            <person name="Melnick R.L."/>
            <person name="Guiltinan M.J."/>
            <person name="Tyler B.M."/>
            <person name="Meinhardt L.W."/>
            <person name="Bailey B.A."/>
        </authorList>
    </citation>
    <scope>NUCLEOTIDE SEQUENCE [LARGE SCALE GENOMIC DNA]</scope>
    <source>
        <strain evidence="2">zdho120</strain>
    </source>
</reference>
<dbReference type="SUPFAM" id="SSF52540">
    <property type="entry name" value="P-loop containing nucleoside triphosphate hydrolases"/>
    <property type="match status" value="1"/>
</dbReference>
<dbReference type="EMBL" id="NBNE01019160">
    <property type="protein sequence ID" value="OWY91922.1"/>
    <property type="molecule type" value="Genomic_DNA"/>
</dbReference>
<organism evidence="1 2">
    <name type="scientific">Phytophthora megakarya</name>
    <dbReference type="NCBI Taxonomy" id="4795"/>
    <lineage>
        <taxon>Eukaryota</taxon>
        <taxon>Sar</taxon>
        <taxon>Stramenopiles</taxon>
        <taxon>Oomycota</taxon>
        <taxon>Peronosporomycetes</taxon>
        <taxon>Peronosporales</taxon>
        <taxon>Peronosporaceae</taxon>
        <taxon>Phytophthora</taxon>
    </lineage>
</organism>
<dbReference type="InterPro" id="IPR052980">
    <property type="entry name" value="Crinkler_effector"/>
</dbReference>
<proteinExistence type="predicted"/>
<gene>
    <name evidence="1" type="ORF">PHMEG_00039274</name>
</gene>
<comment type="caution">
    <text evidence="1">The sequence shown here is derived from an EMBL/GenBank/DDBJ whole genome shotgun (WGS) entry which is preliminary data.</text>
</comment>
<evidence type="ECO:0000313" key="1">
    <source>
        <dbReference type="EMBL" id="OWY91922.1"/>
    </source>
</evidence>
<dbReference type="Proteomes" id="UP000198211">
    <property type="component" value="Unassembled WGS sequence"/>
</dbReference>
<sequence length="424" mass="47956">MDVDSNCLPRRDPFFSQFSTVDQVGGWLQFSAQLPLTERNTLYVRSSYKSIANQALLKVDPIRRKYAVVTGTPGIGKSVFVYYVMWRLIKDKKRVLFFASDGNFYFDGTTMFTYEALPSKSNLQFWSTDLWCLVDSVDPTSIPGLPYLGCSILLASSPRRDCIGEFKKLVPTPDVFYMPLWTKEEVAEIAPMYPSAADVWQNRFECLGGVPRLVLQDIRKDPQELLTNACTSCSLDDCIMLVSIDSEISSKTKIVQTLIHIHSQEPYQDDEVVYASDLAMSVIVRTKWVLVRAKLQQLLATSDGNRLVQALCGYIFEPYCMNLLENGGKFKYRELLSGNQVRSRKASKRKRGTGTIEIPRSSQPRQIVERVEADQVHEQLYVPQSSNYTAINAWMPQFGGFQMTVGKNHDIKDGAADDLAKLGH</sequence>
<name>A0A225UFU8_9STRA</name>
<dbReference type="AlphaFoldDB" id="A0A225UFU8"/>
<evidence type="ECO:0000313" key="2">
    <source>
        <dbReference type="Proteomes" id="UP000198211"/>
    </source>
</evidence>
<dbReference type="PANTHER" id="PTHR33129:SF3">
    <property type="entry name" value="HOT SPOT (RHS) PROTEIN, PUTATIVE-RELATED"/>
    <property type="match status" value="1"/>
</dbReference>
<protein>
    <submittedName>
        <fullName evidence="1">Crinkler (CRN)</fullName>
    </submittedName>
</protein>
<dbReference type="OrthoDB" id="434211at2759"/>
<keyword evidence="2" id="KW-1185">Reference proteome</keyword>